<dbReference type="InterPro" id="IPR053146">
    <property type="entry name" value="QDO-like"/>
</dbReference>
<proteinExistence type="predicted"/>
<protein>
    <submittedName>
        <fullName evidence="2">Cupin domain-containing protein</fullName>
    </submittedName>
</protein>
<dbReference type="KEGG" id="tpsc:RBB77_03295"/>
<gene>
    <name evidence="2" type="ORF">RBB77_03295</name>
</gene>
<dbReference type="EMBL" id="CP132942">
    <property type="protein sequence ID" value="XCB33929.1"/>
    <property type="molecule type" value="Genomic_DNA"/>
</dbReference>
<accession>A0AAU7ZSK2</accession>
<evidence type="ECO:0000313" key="2">
    <source>
        <dbReference type="EMBL" id="XCB33929.1"/>
    </source>
</evidence>
<reference evidence="2" key="2">
    <citation type="journal article" date="2024" name="Environ. Microbiol.">
        <title>Genome analysis and description of Tunturibacter gen. nov. expands the diversity of Terriglobia in tundra soils.</title>
        <authorList>
            <person name="Messyasz A."/>
            <person name="Mannisto M.K."/>
            <person name="Kerkhof L.J."/>
            <person name="Haggblom M.M."/>
        </authorList>
    </citation>
    <scope>NUCLEOTIDE SEQUENCE</scope>
    <source>
        <strain evidence="2">X5P6</strain>
    </source>
</reference>
<dbReference type="Pfam" id="PF07883">
    <property type="entry name" value="Cupin_2"/>
    <property type="match status" value="1"/>
</dbReference>
<dbReference type="InterPro" id="IPR014710">
    <property type="entry name" value="RmlC-like_jellyroll"/>
</dbReference>
<dbReference type="InterPro" id="IPR013096">
    <property type="entry name" value="Cupin_2"/>
</dbReference>
<dbReference type="InterPro" id="IPR011051">
    <property type="entry name" value="RmlC_Cupin_sf"/>
</dbReference>
<name>A0AAU7ZSK2_9BACT</name>
<dbReference type="SUPFAM" id="SSF51182">
    <property type="entry name" value="RmlC-like cupins"/>
    <property type="match status" value="1"/>
</dbReference>
<organism evidence="2">
    <name type="scientific">Tunturiibacter psychrotolerans</name>
    <dbReference type="NCBI Taxonomy" id="3069686"/>
    <lineage>
        <taxon>Bacteria</taxon>
        <taxon>Pseudomonadati</taxon>
        <taxon>Acidobacteriota</taxon>
        <taxon>Terriglobia</taxon>
        <taxon>Terriglobales</taxon>
        <taxon>Acidobacteriaceae</taxon>
        <taxon>Tunturiibacter</taxon>
    </lineage>
</organism>
<dbReference type="Gene3D" id="2.60.120.10">
    <property type="entry name" value="Jelly Rolls"/>
    <property type="match status" value="1"/>
</dbReference>
<feature type="domain" description="Cupin type-2" evidence="1">
    <location>
        <begin position="56"/>
        <end position="123"/>
    </location>
</feature>
<dbReference type="RefSeq" id="WP_353064772.1">
    <property type="nucleotide sequence ID" value="NZ_CP132942.1"/>
</dbReference>
<dbReference type="AlphaFoldDB" id="A0AAU7ZSK2"/>
<dbReference type="PANTHER" id="PTHR36440">
    <property type="entry name" value="PUTATIVE (AFU_ORTHOLOGUE AFUA_8G07350)-RELATED"/>
    <property type="match status" value="1"/>
</dbReference>
<evidence type="ECO:0000259" key="1">
    <source>
        <dbReference type="Pfam" id="PF07883"/>
    </source>
</evidence>
<sequence length="176" mass="19287">MAVDTQEHPMVPPDDPSRKLAVGKVESLRHIGLVGDTYTITVTGEDTAGRFCVIDMHVPPGGGPPPHRHDFEETFILLEGELEATFRGERSTIKAGETVTIPANAPHRFKNVSSQPARLICICSPAGQEKFFMEIGVPVATRTTAAPRPSEEQQAALMKKALELAPRYRTEFLREA</sequence>
<reference evidence="2" key="1">
    <citation type="submission" date="2023-08" db="EMBL/GenBank/DDBJ databases">
        <authorList>
            <person name="Messyasz A."/>
            <person name="Mannisto M.K."/>
            <person name="Kerkhof L.J."/>
            <person name="Haggblom M."/>
        </authorList>
    </citation>
    <scope>NUCLEOTIDE SEQUENCE</scope>
    <source>
        <strain evidence="2">X5P6</strain>
    </source>
</reference>
<dbReference type="PANTHER" id="PTHR36440:SF1">
    <property type="entry name" value="PUTATIVE (AFU_ORTHOLOGUE AFUA_8G07350)-RELATED"/>
    <property type="match status" value="1"/>
</dbReference>